<gene>
    <name evidence="4" type="ORF">H261_13004</name>
</gene>
<evidence type="ECO:0000256" key="2">
    <source>
        <dbReference type="SAM" id="SignalP"/>
    </source>
</evidence>
<dbReference type="Gene3D" id="3.40.190.10">
    <property type="entry name" value="Periplasmic binding protein-like II"/>
    <property type="match status" value="3"/>
</dbReference>
<accession>M3A9M3</accession>
<keyword evidence="5" id="KW-1185">Reference proteome</keyword>
<evidence type="ECO:0000256" key="1">
    <source>
        <dbReference type="ARBA" id="ARBA00022729"/>
    </source>
</evidence>
<dbReference type="SUPFAM" id="SSF53850">
    <property type="entry name" value="Periplasmic binding protein-like II"/>
    <property type="match status" value="1"/>
</dbReference>
<comment type="caution">
    <text evidence="4">The sequence shown here is derived from an EMBL/GenBank/DDBJ whole genome shotgun (WGS) entry which is preliminary data.</text>
</comment>
<keyword evidence="1 2" id="KW-0732">Signal</keyword>
<name>M3A9M3_9PROT</name>
<dbReference type="PANTHER" id="PTHR35936">
    <property type="entry name" value="MEMBRANE-BOUND LYTIC MUREIN TRANSGLYCOSYLASE F"/>
    <property type="match status" value="1"/>
</dbReference>
<feature type="chain" id="PRO_5004031234" evidence="2">
    <location>
        <begin position="25"/>
        <end position="281"/>
    </location>
</feature>
<dbReference type="PANTHER" id="PTHR35936:SF19">
    <property type="entry name" value="AMINO-ACID-BINDING PROTEIN YXEM-RELATED"/>
    <property type="match status" value="1"/>
</dbReference>
<dbReference type="OrthoDB" id="6192933at2"/>
<evidence type="ECO:0000313" key="4">
    <source>
        <dbReference type="EMBL" id="EME69483.1"/>
    </source>
</evidence>
<dbReference type="Proteomes" id="UP000011744">
    <property type="component" value="Unassembled WGS sequence"/>
</dbReference>
<dbReference type="SMART" id="SM00062">
    <property type="entry name" value="PBPb"/>
    <property type="match status" value="1"/>
</dbReference>
<feature type="signal peptide" evidence="2">
    <location>
        <begin position="1"/>
        <end position="24"/>
    </location>
</feature>
<reference evidence="4 5" key="1">
    <citation type="journal article" date="2014" name="Genome Announc.">
        <title>Draft Genome Sequence of Magnetospirillum sp. Strain SO-1, a Freshwater Magnetotactic Bacterium Isolated from the Ol'khovka River, Russia.</title>
        <authorList>
            <person name="Grouzdev D.S."/>
            <person name="Dziuba M.V."/>
            <person name="Sukhacheva M.S."/>
            <person name="Mardanov A.V."/>
            <person name="Beletskiy A.V."/>
            <person name="Kuznetsov B.B."/>
            <person name="Skryabin K.G."/>
        </authorList>
    </citation>
    <scope>NUCLEOTIDE SEQUENCE [LARGE SCALE GENOMIC DNA]</scope>
    <source>
        <strain evidence="4 5">SO-1</strain>
    </source>
</reference>
<proteinExistence type="predicted"/>
<evidence type="ECO:0000313" key="5">
    <source>
        <dbReference type="Proteomes" id="UP000011744"/>
    </source>
</evidence>
<dbReference type="STRING" id="1244869.H261_13004"/>
<dbReference type="eggNOG" id="COG0834">
    <property type="taxonomic scope" value="Bacteria"/>
</dbReference>
<feature type="domain" description="Solute-binding protein family 3/N-terminal" evidence="3">
    <location>
        <begin position="35"/>
        <end position="276"/>
    </location>
</feature>
<dbReference type="InterPro" id="IPR001638">
    <property type="entry name" value="Solute-binding_3/MltF_N"/>
</dbReference>
<organism evidence="4 5">
    <name type="scientific">Paramagnetospirillum caucaseum</name>
    <dbReference type="NCBI Taxonomy" id="1244869"/>
    <lineage>
        <taxon>Bacteria</taxon>
        <taxon>Pseudomonadati</taxon>
        <taxon>Pseudomonadota</taxon>
        <taxon>Alphaproteobacteria</taxon>
        <taxon>Rhodospirillales</taxon>
        <taxon>Magnetospirillaceae</taxon>
        <taxon>Paramagnetospirillum</taxon>
    </lineage>
</organism>
<dbReference type="EMBL" id="AONQ01000033">
    <property type="protein sequence ID" value="EME69483.1"/>
    <property type="molecule type" value="Genomic_DNA"/>
</dbReference>
<evidence type="ECO:0000259" key="3">
    <source>
        <dbReference type="SMART" id="SM00062"/>
    </source>
</evidence>
<dbReference type="RefSeq" id="WP_008618142.1">
    <property type="nucleotide sequence ID" value="NZ_AONQ01000033.1"/>
</dbReference>
<protein>
    <submittedName>
        <fullName evidence="4">Putative ABC transporter, periplasmic-binding component</fullName>
    </submittedName>
</protein>
<dbReference type="PATRIC" id="fig|1244869.3.peg.2624"/>
<sequence>MKTVLALLLAILAASLPWNGAARADGLDDIRARGNLVVALYRDFPPFSSKKDGEVVGIDVDIAKALAGRLGLKPSIMELTAGETVDDDLRNGVWKGHYLERRVADVMLHVPTDRMFMLRNPNAVIFAPYFRERVVVARHPERVVRNDDITIFEREKVGVELATLADAYLTAQLGPAHVANVVHYSTVALAVEALRTGGVAAVMGTESEILAALGSDLKRFPTAPMPAAGLTKTWWELGLAVKDGNRPLSHVLDDAMAALLKDGTIAAIFKRHGVAHRPPEE</sequence>
<dbReference type="Pfam" id="PF00497">
    <property type="entry name" value="SBP_bac_3"/>
    <property type="match status" value="1"/>
</dbReference>
<dbReference type="AlphaFoldDB" id="M3A9M3"/>